<dbReference type="PANTHER" id="PTHR23048:SF3">
    <property type="entry name" value="MYOSIN LIGHT CHAIN 1_3, SKELETAL MUSCLE ISOFORM"/>
    <property type="match status" value="1"/>
</dbReference>
<keyword evidence="1" id="KW-0677">Repeat</keyword>
<reference evidence="6" key="1">
    <citation type="submission" date="2020-10" db="EMBL/GenBank/DDBJ databases">
        <title>Catharus ustulatus (Swainson's thrush) genome, bCatUst1, primary haplotype v2.</title>
        <authorList>
            <person name="Delmore K."/>
            <person name="Vafadar M."/>
            <person name="Formenti G."/>
            <person name="Chow W."/>
            <person name="Pelan S."/>
            <person name="Howe K."/>
            <person name="Rhie A."/>
            <person name="Mountcastle J."/>
            <person name="Haase B."/>
            <person name="Fedrigo O."/>
            <person name="Jarvis E.D."/>
        </authorList>
    </citation>
    <scope>NUCLEOTIDE SEQUENCE [LARGE SCALE GENOMIC DNA]</scope>
</reference>
<dbReference type="PANTHER" id="PTHR23048">
    <property type="entry name" value="MYOSIN LIGHT CHAIN 1, 3"/>
    <property type="match status" value="1"/>
</dbReference>
<dbReference type="Ensembl" id="ENSCUST00005015252.1">
    <property type="protein sequence ID" value="ENSCUSP00005014680.1"/>
    <property type="gene ID" value="ENSCUSG00005009439.1"/>
</dbReference>
<proteinExistence type="predicted"/>
<evidence type="ECO:0000256" key="3">
    <source>
        <dbReference type="ARBA" id="ARBA00023175"/>
    </source>
</evidence>
<evidence type="ECO:0000256" key="1">
    <source>
        <dbReference type="ARBA" id="ARBA00022737"/>
    </source>
</evidence>
<keyword evidence="3" id="KW-0505">Motor protein</keyword>
<dbReference type="Gene3D" id="1.10.238.10">
    <property type="entry name" value="EF-hand"/>
    <property type="match status" value="2"/>
</dbReference>
<dbReference type="GO" id="GO:0043292">
    <property type="term" value="C:contractile muscle fiber"/>
    <property type="evidence" value="ECO:0007669"/>
    <property type="project" value="TreeGrafter"/>
</dbReference>
<evidence type="ECO:0000313" key="7">
    <source>
        <dbReference type="Proteomes" id="UP000694563"/>
    </source>
</evidence>
<dbReference type="CDD" id="cd00051">
    <property type="entry name" value="EFh"/>
    <property type="match status" value="1"/>
</dbReference>
<evidence type="ECO:0000256" key="2">
    <source>
        <dbReference type="ARBA" id="ARBA00023123"/>
    </source>
</evidence>
<reference evidence="6" key="3">
    <citation type="submission" date="2025-09" db="UniProtKB">
        <authorList>
            <consortium name="Ensembl"/>
        </authorList>
    </citation>
    <scope>IDENTIFICATION</scope>
</reference>
<dbReference type="AlphaFoldDB" id="A0A8C3UKB5"/>
<dbReference type="GO" id="GO:0016460">
    <property type="term" value="C:myosin II complex"/>
    <property type="evidence" value="ECO:0007669"/>
    <property type="project" value="TreeGrafter"/>
</dbReference>
<feature type="domain" description="EF-hand" evidence="5">
    <location>
        <begin position="84"/>
        <end position="119"/>
    </location>
</feature>
<name>A0A8C3UKB5_CATUS</name>
<evidence type="ECO:0000313" key="6">
    <source>
        <dbReference type="Ensembl" id="ENSCUSP00005014680.1"/>
    </source>
</evidence>
<dbReference type="InterPro" id="IPR011992">
    <property type="entry name" value="EF-hand-dom_pair"/>
</dbReference>
<dbReference type="InterPro" id="IPR002048">
    <property type="entry name" value="EF_hand_dom"/>
</dbReference>
<protein>
    <submittedName>
        <fullName evidence="6">Myosin light chain 1</fullName>
    </submittedName>
</protein>
<feature type="domain" description="EF-hand" evidence="5">
    <location>
        <begin position="7"/>
        <end position="42"/>
    </location>
</feature>
<dbReference type="Proteomes" id="UP000694563">
    <property type="component" value="Chromosome 7"/>
</dbReference>
<dbReference type="SMART" id="SM00054">
    <property type="entry name" value="EFh"/>
    <property type="match status" value="2"/>
</dbReference>
<accession>A0A8C3UKB5</accession>
<keyword evidence="2" id="KW-0518">Myosin</keyword>
<reference evidence="6" key="2">
    <citation type="submission" date="2025-08" db="UniProtKB">
        <authorList>
            <consortium name="Ensembl"/>
        </authorList>
    </citation>
    <scope>IDENTIFICATION</scope>
</reference>
<evidence type="ECO:0000259" key="5">
    <source>
        <dbReference type="PROSITE" id="PS50222"/>
    </source>
</evidence>
<evidence type="ECO:0000256" key="4">
    <source>
        <dbReference type="ARBA" id="ARBA00023179"/>
    </source>
</evidence>
<dbReference type="FunFam" id="1.10.238.10:FF:000178">
    <property type="entry name" value="Calmodulin-2 A"/>
    <property type="match status" value="1"/>
</dbReference>
<dbReference type="InterPro" id="IPR050230">
    <property type="entry name" value="CALM/Myosin/TropC-like"/>
</dbReference>
<dbReference type="SUPFAM" id="SSF47473">
    <property type="entry name" value="EF-hand"/>
    <property type="match status" value="1"/>
</dbReference>
<keyword evidence="7" id="KW-1185">Reference proteome</keyword>
<organism evidence="6 7">
    <name type="scientific">Catharus ustulatus</name>
    <name type="common">Russet-backed thrush</name>
    <name type="synonym">Hylocichla ustulatus</name>
    <dbReference type="NCBI Taxonomy" id="91951"/>
    <lineage>
        <taxon>Eukaryota</taxon>
        <taxon>Metazoa</taxon>
        <taxon>Chordata</taxon>
        <taxon>Craniata</taxon>
        <taxon>Vertebrata</taxon>
        <taxon>Euteleostomi</taxon>
        <taxon>Archelosauria</taxon>
        <taxon>Archosauria</taxon>
        <taxon>Dinosauria</taxon>
        <taxon>Saurischia</taxon>
        <taxon>Theropoda</taxon>
        <taxon>Coelurosauria</taxon>
        <taxon>Aves</taxon>
        <taxon>Neognathae</taxon>
        <taxon>Neoaves</taxon>
        <taxon>Telluraves</taxon>
        <taxon>Australaves</taxon>
        <taxon>Passeriformes</taxon>
        <taxon>Turdidae</taxon>
        <taxon>Catharus</taxon>
    </lineage>
</organism>
<dbReference type="PROSITE" id="PS50222">
    <property type="entry name" value="EF_HAND_2"/>
    <property type="match status" value="2"/>
</dbReference>
<keyword evidence="4" id="KW-0514">Muscle protein</keyword>
<dbReference type="GO" id="GO:0005509">
    <property type="term" value="F:calcium ion binding"/>
    <property type="evidence" value="ECO:0007669"/>
    <property type="project" value="InterPro"/>
</dbReference>
<sequence>MSEGRSFSWDYFKEAFLLFDRTGDAKITLSQVGDIVRALGQNPTNAEINKILGNPSKEEMNAKKITFEEFLPMLQAAANNKEQGTFEDFVEGLRVFDKEGNGTVMGAELRHVLATLGEKMTEEEVDELMKGQEDSNGCINYEGRCKSSASILHFSPLTVSSQWAFSFSGQSDKAPAELGQRNSV</sequence>